<keyword evidence="1 3" id="KW-0853">WD repeat</keyword>
<dbReference type="EMBL" id="BAAAHH010000013">
    <property type="protein sequence ID" value="GAA0953269.1"/>
    <property type="molecule type" value="Genomic_DNA"/>
</dbReference>
<dbReference type="PROSITE" id="PS50294">
    <property type="entry name" value="WD_REPEATS_REGION"/>
    <property type="match status" value="4"/>
</dbReference>
<dbReference type="Pfam" id="PF00400">
    <property type="entry name" value="WD40"/>
    <property type="match status" value="5"/>
</dbReference>
<dbReference type="InterPro" id="IPR001680">
    <property type="entry name" value="WD40_rpt"/>
</dbReference>
<gene>
    <name evidence="4" type="ORF">GCM10009550_35000</name>
</gene>
<protein>
    <recommendedName>
        <fullName evidence="6">WD40 repeat protein</fullName>
    </recommendedName>
</protein>
<evidence type="ECO:0008006" key="6">
    <source>
        <dbReference type="Google" id="ProtNLM"/>
    </source>
</evidence>
<dbReference type="InterPro" id="IPR036322">
    <property type="entry name" value="WD40_repeat_dom_sf"/>
</dbReference>
<accession>A0ABN1R819</accession>
<dbReference type="InterPro" id="IPR011009">
    <property type="entry name" value="Kinase-like_dom_sf"/>
</dbReference>
<feature type="repeat" description="WD" evidence="3">
    <location>
        <begin position="454"/>
        <end position="489"/>
    </location>
</feature>
<reference evidence="4 5" key="1">
    <citation type="journal article" date="2019" name="Int. J. Syst. Evol. Microbiol.">
        <title>The Global Catalogue of Microorganisms (GCM) 10K type strain sequencing project: providing services to taxonomists for standard genome sequencing and annotation.</title>
        <authorList>
            <consortium name="The Broad Institute Genomics Platform"/>
            <consortium name="The Broad Institute Genome Sequencing Center for Infectious Disease"/>
            <person name="Wu L."/>
            <person name="Ma J."/>
        </authorList>
    </citation>
    <scope>NUCLEOTIDE SEQUENCE [LARGE SCALE GENOMIC DNA]</scope>
    <source>
        <strain evidence="4 5">JCM 10696</strain>
    </source>
</reference>
<feature type="repeat" description="WD" evidence="3">
    <location>
        <begin position="411"/>
        <end position="452"/>
    </location>
</feature>
<feature type="repeat" description="WD" evidence="3">
    <location>
        <begin position="370"/>
        <end position="411"/>
    </location>
</feature>
<dbReference type="PROSITE" id="PS00678">
    <property type="entry name" value="WD_REPEATS_1"/>
    <property type="match status" value="1"/>
</dbReference>
<feature type="repeat" description="WD" evidence="3">
    <location>
        <begin position="282"/>
        <end position="323"/>
    </location>
</feature>
<organism evidence="4 5">
    <name type="scientific">Actinocorallia libanotica</name>
    <dbReference type="NCBI Taxonomy" id="46162"/>
    <lineage>
        <taxon>Bacteria</taxon>
        <taxon>Bacillati</taxon>
        <taxon>Actinomycetota</taxon>
        <taxon>Actinomycetes</taxon>
        <taxon>Streptosporangiales</taxon>
        <taxon>Thermomonosporaceae</taxon>
        <taxon>Actinocorallia</taxon>
    </lineage>
</organism>
<evidence type="ECO:0000313" key="4">
    <source>
        <dbReference type="EMBL" id="GAA0953269.1"/>
    </source>
</evidence>
<name>A0ABN1R819_9ACTN</name>
<dbReference type="PROSITE" id="PS50082">
    <property type="entry name" value="WD_REPEATS_2"/>
    <property type="match status" value="4"/>
</dbReference>
<dbReference type="InterPro" id="IPR015943">
    <property type="entry name" value="WD40/YVTN_repeat-like_dom_sf"/>
</dbReference>
<dbReference type="InterPro" id="IPR019775">
    <property type="entry name" value="WD40_repeat_CS"/>
</dbReference>
<keyword evidence="2" id="KW-0677">Repeat</keyword>
<dbReference type="PANTHER" id="PTHR44129">
    <property type="entry name" value="WD REPEAT-CONTAINING PROTEIN POP1"/>
    <property type="match status" value="1"/>
</dbReference>
<keyword evidence="5" id="KW-1185">Reference proteome</keyword>
<dbReference type="SUPFAM" id="SSF50978">
    <property type="entry name" value="WD40 repeat-like"/>
    <property type="match status" value="1"/>
</dbReference>
<dbReference type="Gene3D" id="1.10.510.10">
    <property type="entry name" value="Transferase(Phosphotransferase) domain 1"/>
    <property type="match status" value="1"/>
</dbReference>
<dbReference type="RefSeq" id="WP_344241896.1">
    <property type="nucleotide sequence ID" value="NZ_BAAAHH010000013.1"/>
</dbReference>
<dbReference type="SUPFAM" id="SSF56112">
    <property type="entry name" value="Protein kinase-like (PK-like)"/>
    <property type="match status" value="1"/>
</dbReference>
<evidence type="ECO:0000313" key="5">
    <source>
        <dbReference type="Proteomes" id="UP001500665"/>
    </source>
</evidence>
<evidence type="ECO:0000256" key="3">
    <source>
        <dbReference type="PROSITE-ProRule" id="PRU00221"/>
    </source>
</evidence>
<dbReference type="Proteomes" id="UP001500665">
    <property type="component" value="Unassembled WGS sequence"/>
</dbReference>
<comment type="caution">
    <text evidence="4">The sequence shown here is derived from an EMBL/GenBank/DDBJ whole genome shotgun (WGS) entry which is preliminary data.</text>
</comment>
<evidence type="ECO:0000256" key="2">
    <source>
        <dbReference type="ARBA" id="ARBA00022737"/>
    </source>
</evidence>
<sequence>MAEKTEPLLPDTAVLVAPRSLEQAVREEGRLPVPSVAWVGALVASALAGMHATGDAHGDVSPGSILQDGERVVLGPGLTEAGRPEEDLRRLGESLRYAVEGHHHDDSALISHAGPLQPLIEELLSHDPSLRPTAAQAADRLLALLHAPAPAPRFLTRRRLLGLGATGVLAATVPPASFLLLDDEPDGPPALTLLGHLTQNGFFMLGFNPTSKALATIGNPPDHGEFRLWNMDTFTQIGQTLTDSDYLSGLAFTPDGLTLAIGFGSRVHLWNTTTGARTGAILDQGPYTVFSLAFSPDGRRLAVGCEESMVNLWDVEQRVRIKGPLHHGLPVSSLSFSPDGRLLASGGCSGEKLGWAVLWDTETHTQVGERLRHEHWVTRTKLSPDGRLLATSCFDGEVRFWDVETRALTASFHHPHPVHGLAFTPDGRLLVTADRNSDLRLWDTAKHTAIGRPVSGSRARILFMDLSPDGRTLAVGTDLGSIHLWRLTS</sequence>
<evidence type="ECO:0000256" key="1">
    <source>
        <dbReference type="ARBA" id="ARBA00022574"/>
    </source>
</evidence>
<dbReference type="CDD" id="cd00200">
    <property type="entry name" value="WD40"/>
    <property type="match status" value="1"/>
</dbReference>
<dbReference type="InterPro" id="IPR050349">
    <property type="entry name" value="WD_LIS1/nudF_dynein_reg"/>
</dbReference>
<dbReference type="SMART" id="SM00320">
    <property type="entry name" value="WD40"/>
    <property type="match status" value="6"/>
</dbReference>
<dbReference type="Gene3D" id="2.130.10.10">
    <property type="entry name" value="YVTN repeat-like/Quinoprotein amine dehydrogenase"/>
    <property type="match status" value="2"/>
</dbReference>
<proteinExistence type="predicted"/>